<reference evidence="2" key="1">
    <citation type="journal article" date="2023" name="Plant J.">
        <title>Genome sequences and population genomics provide insights into the demographic history, inbreeding, and mutation load of two 'living fossil' tree species of Dipteronia.</title>
        <authorList>
            <person name="Feng Y."/>
            <person name="Comes H.P."/>
            <person name="Chen J."/>
            <person name="Zhu S."/>
            <person name="Lu R."/>
            <person name="Zhang X."/>
            <person name="Li P."/>
            <person name="Qiu J."/>
            <person name="Olsen K.M."/>
            <person name="Qiu Y."/>
        </authorList>
    </citation>
    <scope>NUCLEOTIDE SEQUENCE</scope>
    <source>
        <strain evidence="2">KIB01</strain>
    </source>
</reference>
<evidence type="ECO:0000313" key="2">
    <source>
        <dbReference type="EMBL" id="KAK2654289.1"/>
    </source>
</evidence>
<evidence type="ECO:0000259" key="1">
    <source>
        <dbReference type="Pfam" id="PF13456"/>
    </source>
</evidence>
<dbReference type="InterPro" id="IPR053151">
    <property type="entry name" value="RNase_H-like"/>
</dbReference>
<dbReference type="GO" id="GO:0003676">
    <property type="term" value="F:nucleic acid binding"/>
    <property type="evidence" value="ECO:0007669"/>
    <property type="project" value="InterPro"/>
</dbReference>
<dbReference type="InterPro" id="IPR012337">
    <property type="entry name" value="RNaseH-like_sf"/>
</dbReference>
<evidence type="ECO:0000313" key="3">
    <source>
        <dbReference type="Proteomes" id="UP001280121"/>
    </source>
</evidence>
<dbReference type="InterPro" id="IPR002156">
    <property type="entry name" value="RNaseH_domain"/>
</dbReference>
<dbReference type="InterPro" id="IPR044730">
    <property type="entry name" value="RNase_H-like_dom_plant"/>
</dbReference>
<gene>
    <name evidence="2" type="ORF">Ddye_014145</name>
</gene>
<dbReference type="PANTHER" id="PTHR47723">
    <property type="entry name" value="OS05G0353850 PROTEIN"/>
    <property type="match status" value="1"/>
</dbReference>
<dbReference type="SUPFAM" id="SSF53098">
    <property type="entry name" value="Ribonuclease H-like"/>
    <property type="match status" value="1"/>
</dbReference>
<dbReference type="GO" id="GO:0004523">
    <property type="term" value="F:RNA-DNA hybrid ribonuclease activity"/>
    <property type="evidence" value="ECO:0007669"/>
    <property type="project" value="InterPro"/>
</dbReference>
<keyword evidence="3" id="KW-1185">Reference proteome</keyword>
<proteinExistence type="predicted"/>
<accession>A0AAD9X7L1</accession>
<dbReference type="CDD" id="cd06222">
    <property type="entry name" value="RNase_H_like"/>
    <property type="match status" value="1"/>
</dbReference>
<dbReference type="PANTHER" id="PTHR47723:SF19">
    <property type="entry name" value="POLYNUCLEOTIDYL TRANSFERASE, RIBONUCLEASE H-LIKE SUPERFAMILY PROTEIN"/>
    <property type="match status" value="1"/>
</dbReference>
<organism evidence="2 3">
    <name type="scientific">Dipteronia dyeriana</name>
    <dbReference type="NCBI Taxonomy" id="168575"/>
    <lineage>
        <taxon>Eukaryota</taxon>
        <taxon>Viridiplantae</taxon>
        <taxon>Streptophyta</taxon>
        <taxon>Embryophyta</taxon>
        <taxon>Tracheophyta</taxon>
        <taxon>Spermatophyta</taxon>
        <taxon>Magnoliopsida</taxon>
        <taxon>eudicotyledons</taxon>
        <taxon>Gunneridae</taxon>
        <taxon>Pentapetalae</taxon>
        <taxon>rosids</taxon>
        <taxon>malvids</taxon>
        <taxon>Sapindales</taxon>
        <taxon>Sapindaceae</taxon>
        <taxon>Hippocastanoideae</taxon>
        <taxon>Acereae</taxon>
        <taxon>Dipteronia</taxon>
    </lineage>
</organism>
<comment type="caution">
    <text evidence="2">The sequence shown here is derived from an EMBL/GenBank/DDBJ whole genome shotgun (WGS) entry which is preliminary data.</text>
</comment>
<dbReference type="Proteomes" id="UP001280121">
    <property type="component" value="Unassembled WGS sequence"/>
</dbReference>
<name>A0AAD9X7L1_9ROSI</name>
<protein>
    <recommendedName>
        <fullName evidence="1">RNase H type-1 domain-containing protein</fullName>
    </recommendedName>
</protein>
<feature type="domain" description="RNase H type-1" evidence="1">
    <location>
        <begin position="9"/>
        <end position="56"/>
    </location>
</feature>
<dbReference type="EMBL" id="JANJYI010000004">
    <property type="protein sequence ID" value="KAK2654289.1"/>
    <property type="molecule type" value="Genomic_DNA"/>
</dbReference>
<dbReference type="Pfam" id="PF13456">
    <property type="entry name" value="RVT_3"/>
    <property type="match status" value="1"/>
</dbReference>
<sequence length="110" mass="12087">MNPNLGTIAAGGVVRDHKKNWMVGFALNKGTGSVLEAELWGILEGLKLLWKKGFKKHVYRGSNRVADSLANLGHSLDLGITVFEEPPPLVVDRLEDDFKGVTFSRMIPSL</sequence>
<dbReference type="AlphaFoldDB" id="A0AAD9X7L1"/>